<feature type="modified residue" description="4-aspartylphosphate" evidence="2">
    <location>
        <position position="51"/>
    </location>
</feature>
<dbReference type="PANTHER" id="PTHR43156">
    <property type="entry name" value="STAGE II SPORULATION PROTEIN E-RELATED"/>
    <property type="match status" value="1"/>
</dbReference>
<dbReference type="InterPro" id="IPR052016">
    <property type="entry name" value="Bact_Sigma-Reg"/>
</dbReference>
<proteinExistence type="predicted"/>
<dbReference type="SMART" id="SM00448">
    <property type="entry name" value="REC"/>
    <property type="match status" value="1"/>
</dbReference>
<dbReference type="AlphaFoldDB" id="A0A5B9QXM5"/>
<protein>
    <submittedName>
        <fullName evidence="4">Transcriptional regulatory protein SrrA</fullName>
    </submittedName>
</protein>
<evidence type="ECO:0000313" key="4">
    <source>
        <dbReference type="EMBL" id="QEG43814.1"/>
    </source>
</evidence>
<dbReference type="OrthoDB" id="20101at2"/>
<dbReference type="GO" id="GO:0000160">
    <property type="term" value="P:phosphorelay signal transduction system"/>
    <property type="evidence" value="ECO:0007669"/>
    <property type="project" value="InterPro"/>
</dbReference>
<dbReference type="SMART" id="SM00331">
    <property type="entry name" value="PP2C_SIG"/>
    <property type="match status" value="1"/>
</dbReference>
<dbReference type="CDD" id="cd17574">
    <property type="entry name" value="REC_OmpR"/>
    <property type="match status" value="1"/>
</dbReference>
<dbReference type="Pfam" id="PF07228">
    <property type="entry name" value="SpoIIE"/>
    <property type="match status" value="1"/>
</dbReference>
<dbReference type="EMBL" id="CP042914">
    <property type="protein sequence ID" value="QEG43814.1"/>
    <property type="molecule type" value="Genomic_DNA"/>
</dbReference>
<dbReference type="Gene3D" id="3.40.50.2300">
    <property type="match status" value="1"/>
</dbReference>
<keyword evidence="2" id="KW-0597">Phosphoprotein</keyword>
<dbReference type="Pfam" id="PF00072">
    <property type="entry name" value="Response_reg"/>
    <property type="match status" value="1"/>
</dbReference>
<evidence type="ECO:0000259" key="3">
    <source>
        <dbReference type="PROSITE" id="PS50110"/>
    </source>
</evidence>
<accession>A0A5B9QXM5</accession>
<evidence type="ECO:0000256" key="2">
    <source>
        <dbReference type="PROSITE-ProRule" id="PRU00169"/>
    </source>
</evidence>
<dbReference type="KEGG" id="rul:UC8_58710"/>
<dbReference type="SUPFAM" id="SSF81606">
    <property type="entry name" value="PP2C-like"/>
    <property type="match status" value="1"/>
</dbReference>
<reference evidence="4 5" key="1">
    <citation type="submission" date="2019-08" db="EMBL/GenBank/DDBJ databases">
        <title>Deep-cultivation of Planctomycetes and their phenomic and genomic characterization uncovers novel biology.</title>
        <authorList>
            <person name="Wiegand S."/>
            <person name="Jogler M."/>
            <person name="Boedeker C."/>
            <person name="Pinto D."/>
            <person name="Vollmers J."/>
            <person name="Rivas-Marin E."/>
            <person name="Kohn T."/>
            <person name="Peeters S.H."/>
            <person name="Heuer A."/>
            <person name="Rast P."/>
            <person name="Oberbeckmann S."/>
            <person name="Bunk B."/>
            <person name="Jeske O."/>
            <person name="Meyerdierks A."/>
            <person name="Storesund J.E."/>
            <person name="Kallscheuer N."/>
            <person name="Luecker S."/>
            <person name="Lage O.M."/>
            <person name="Pohl T."/>
            <person name="Merkel B.J."/>
            <person name="Hornburger P."/>
            <person name="Mueller R.-W."/>
            <person name="Bruemmer F."/>
            <person name="Labrenz M."/>
            <person name="Spormann A.M."/>
            <person name="Op den Camp H."/>
            <person name="Overmann J."/>
            <person name="Amann R."/>
            <person name="Jetten M.S.M."/>
            <person name="Mascher T."/>
            <person name="Medema M.H."/>
            <person name="Devos D.P."/>
            <person name="Kaster A.-K."/>
            <person name="Ovreas L."/>
            <person name="Rohde M."/>
            <person name="Galperin M.Y."/>
            <person name="Jogler C."/>
        </authorList>
    </citation>
    <scope>NUCLEOTIDE SEQUENCE [LARGE SCALE GENOMIC DNA]</scope>
    <source>
        <strain evidence="4 5">UC8</strain>
    </source>
</reference>
<dbReference type="InterPro" id="IPR036457">
    <property type="entry name" value="PPM-type-like_dom_sf"/>
</dbReference>
<keyword evidence="1" id="KW-0378">Hydrolase</keyword>
<dbReference type="GO" id="GO:0016791">
    <property type="term" value="F:phosphatase activity"/>
    <property type="evidence" value="ECO:0007669"/>
    <property type="project" value="TreeGrafter"/>
</dbReference>
<dbReference type="RefSeq" id="WP_068135822.1">
    <property type="nucleotide sequence ID" value="NZ_CP042914.1"/>
</dbReference>
<dbReference type="Gene3D" id="3.60.40.10">
    <property type="entry name" value="PPM-type phosphatase domain"/>
    <property type="match status" value="1"/>
</dbReference>
<dbReference type="InterPro" id="IPR001932">
    <property type="entry name" value="PPM-type_phosphatase-like_dom"/>
</dbReference>
<evidence type="ECO:0000256" key="1">
    <source>
        <dbReference type="ARBA" id="ARBA00022801"/>
    </source>
</evidence>
<dbReference type="SUPFAM" id="SSF52172">
    <property type="entry name" value="CheY-like"/>
    <property type="match status" value="1"/>
</dbReference>
<gene>
    <name evidence="4" type="primary">srrA_2</name>
    <name evidence="4" type="ORF">UC8_58710</name>
</gene>
<dbReference type="InterPro" id="IPR011006">
    <property type="entry name" value="CheY-like_superfamily"/>
</dbReference>
<feature type="domain" description="Response regulatory" evidence="3">
    <location>
        <begin position="2"/>
        <end position="118"/>
    </location>
</feature>
<dbReference type="Proteomes" id="UP000325286">
    <property type="component" value="Chromosome"/>
</dbReference>
<keyword evidence="5" id="KW-1185">Reference proteome</keyword>
<organism evidence="4 5">
    <name type="scientific">Roseimaritima ulvae</name>
    <dbReference type="NCBI Taxonomy" id="980254"/>
    <lineage>
        <taxon>Bacteria</taxon>
        <taxon>Pseudomonadati</taxon>
        <taxon>Planctomycetota</taxon>
        <taxon>Planctomycetia</taxon>
        <taxon>Pirellulales</taxon>
        <taxon>Pirellulaceae</taxon>
        <taxon>Roseimaritima</taxon>
    </lineage>
</organism>
<dbReference type="PROSITE" id="PS50110">
    <property type="entry name" value="RESPONSE_REGULATORY"/>
    <property type="match status" value="1"/>
</dbReference>
<name>A0A5B9QXM5_9BACT</name>
<dbReference type="InterPro" id="IPR001789">
    <property type="entry name" value="Sig_transdc_resp-reg_receiver"/>
</dbReference>
<dbReference type="PANTHER" id="PTHR43156:SF2">
    <property type="entry name" value="STAGE II SPORULATION PROTEIN E"/>
    <property type="match status" value="1"/>
</dbReference>
<evidence type="ECO:0000313" key="5">
    <source>
        <dbReference type="Proteomes" id="UP000325286"/>
    </source>
</evidence>
<sequence>MNVLIAEDESATRMRLQRNLEKLGFQATSAANGAEAWKLFQEGDFPLVLTDWMMPEMDGLELVRKIRAAGQQQYTYVIMLTSKSEKSEIVEGMEAGADDFVTKPFDRNELRVRVRAGQRIMELEQALSLQNQRMKTDLDAAAELQASLLPSHTPDVEGVTFGWSFRPCDELAGDILGVFKLGDDRVGFYVADVSGHGVAASLLSVSISRMMDATPSPTSLLYEAAAGNGALNIRPACEVLRELNRRFQIEECGGKFFSMAYGILDPHTRKLQLASAGHPPVIRVSADRVAAPLEAEGMLIGVIDDYEFEDCEIQLDAGDRLVAYSDGVVEQLDSHDEEFSEQRLGQQLAETRSLSLQDAIAKLEASVVDWSHEGRLNDDLSILAMDLS</sequence>